<gene>
    <name evidence="2" type="ORF">QBC37DRAFT_394915</name>
</gene>
<name>A0AAN6YK04_9PEZI</name>
<keyword evidence="3" id="KW-1185">Reference proteome</keyword>
<feature type="region of interest" description="Disordered" evidence="1">
    <location>
        <begin position="303"/>
        <end position="330"/>
    </location>
</feature>
<reference evidence="2" key="1">
    <citation type="journal article" date="2023" name="Mol. Phylogenet. Evol.">
        <title>Genome-scale phylogeny and comparative genomics of the fungal order Sordariales.</title>
        <authorList>
            <person name="Hensen N."/>
            <person name="Bonometti L."/>
            <person name="Westerberg I."/>
            <person name="Brannstrom I.O."/>
            <person name="Guillou S."/>
            <person name="Cros-Aarteil S."/>
            <person name="Calhoun S."/>
            <person name="Haridas S."/>
            <person name="Kuo A."/>
            <person name="Mondo S."/>
            <person name="Pangilinan J."/>
            <person name="Riley R."/>
            <person name="LaButti K."/>
            <person name="Andreopoulos B."/>
            <person name="Lipzen A."/>
            <person name="Chen C."/>
            <person name="Yan M."/>
            <person name="Daum C."/>
            <person name="Ng V."/>
            <person name="Clum A."/>
            <person name="Steindorff A."/>
            <person name="Ohm R.A."/>
            <person name="Martin F."/>
            <person name="Silar P."/>
            <person name="Natvig D.O."/>
            <person name="Lalanne C."/>
            <person name="Gautier V."/>
            <person name="Ament-Velasquez S.L."/>
            <person name="Kruys A."/>
            <person name="Hutchinson M.I."/>
            <person name="Powell A.J."/>
            <person name="Barry K."/>
            <person name="Miller A.N."/>
            <person name="Grigoriev I.V."/>
            <person name="Debuchy R."/>
            <person name="Gladieux P."/>
            <person name="Hiltunen Thoren M."/>
            <person name="Johannesson H."/>
        </authorList>
    </citation>
    <scope>NUCLEOTIDE SEQUENCE</scope>
    <source>
        <strain evidence="2">PSN293</strain>
    </source>
</reference>
<feature type="compositionally biased region" description="Basic and acidic residues" evidence="1">
    <location>
        <begin position="161"/>
        <end position="195"/>
    </location>
</feature>
<protein>
    <submittedName>
        <fullName evidence="2">Uncharacterized protein</fullName>
    </submittedName>
</protein>
<evidence type="ECO:0000313" key="2">
    <source>
        <dbReference type="EMBL" id="KAK4219155.1"/>
    </source>
</evidence>
<dbReference type="AlphaFoldDB" id="A0AAN6YK04"/>
<proteinExistence type="predicted"/>
<dbReference type="Proteomes" id="UP001301769">
    <property type="component" value="Unassembled WGS sequence"/>
</dbReference>
<comment type="caution">
    <text evidence="2">The sequence shown here is derived from an EMBL/GenBank/DDBJ whole genome shotgun (WGS) entry which is preliminary data.</text>
</comment>
<organism evidence="2 3">
    <name type="scientific">Rhypophila decipiens</name>
    <dbReference type="NCBI Taxonomy" id="261697"/>
    <lineage>
        <taxon>Eukaryota</taxon>
        <taxon>Fungi</taxon>
        <taxon>Dikarya</taxon>
        <taxon>Ascomycota</taxon>
        <taxon>Pezizomycotina</taxon>
        <taxon>Sordariomycetes</taxon>
        <taxon>Sordariomycetidae</taxon>
        <taxon>Sordariales</taxon>
        <taxon>Naviculisporaceae</taxon>
        <taxon>Rhypophila</taxon>
    </lineage>
</organism>
<reference evidence="2" key="2">
    <citation type="submission" date="2023-05" db="EMBL/GenBank/DDBJ databases">
        <authorList>
            <consortium name="Lawrence Berkeley National Laboratory"/>
            <person name="Steindorff A."/>
            <person name="Hensen N."/>
            <person name="Bonometti L."/>
            <person name="Westerberg I."/>
            <person name="Brannstrom I.O."/>
            <person name="Guillou S."/>
            <person name="Cros-Aarteil S."/>
            <person name="Calhoun S."/>
            <person name="Haridas S."/>
            <person name="Kuo A."/>
            <person name="Mondo S."/>
            <person name="Pangilinan J."/>
            <person name="Riley R."/>
            <person name="Labutti K."/>
            <person name="Andreopoulos B."/>
            <person name="Lipzen A."/>
            <person name="Chen C."/>
            <person name="Yanf M."/>
            <person name="Daum C."/>
            <person name="Ng V."/>
            <person name="Clum A."/>
            <person name="Ohm R."/>
            <person name="Martin F."/>
            <person name="Silar P."/>
            <person name="Natvig D."/>
            <person name="Lalanne C."/>
            <person name="Gautier V."/>
            <person name="Ament-Velasquez S.L."/>
            <person name="Kruys A."/>
            <person name="Hutchinson M.I."/>
            <person name="Powell A.J."/>
            <person name="Barry K."/>
            <person name="Miller A.N."/>
            <person name="Grigoriev I.V."/>
            <person name="Debuchy R."/>
            <person name="Gladieux P."/>
            <person name="Thoren M.H."/>
            <person name="Johannesson H."/>
        </authorList>
    </citation>
    <scope>NUCLEOTIDE SEQUENCE</scope>
    <source>
        <strain evidence="2">PSN293</strain>
    </source>
</reference>
<dbReference type="EMBL" id="MU858049">
    <property type="protein sequence ID" value="KAK4219155.1"/>
    <property type="molecule type" value="Genomic_DNA"/>
</dbReference>
<feature type="compositionally biased region" description="Basic and acidic residues" evidence="1">
    <location>
        <begin position="310"/>
        <end position="321"/>
    </location>
</feature>
<accession>A0AAN6YK04</accession>
<evidence type="ECO:0000256" key="1">
    <source>
        <dbReference type="SAM" id="MobiDB-lite"/>
    </source>
</evidence>
<feature type="region of interest" description="Disordered" evidence="1">
    <location>
        <begin position="143"/>
        <end position="195"/>
    </location>
</feature>
<evidence type="ECO:0000313" key="3">
    <source>
        <dbReference type="Proteomes" id="UP001301769"/>
    </source>
</evidence>
<sequence>MVFDASSLKSVPEDHQMLSILPDETADRHRRSSRITTATIPIVWRLFGPRCRDESKKFYITSATMSTPYPNRFYCPGRPRKLPSYLGEAPAIMTLCNKKKNDQAASLRARNCHEENHKTVKQAKYLFENPIGALEKDVDSDLIVSHSSQENTRNPKRRKNKRDDERQTDGQRGKKRESLPAHDTDELEDETRKGRGELRVETAAVRTTQFMFLPPATGMACICPRQCFSSHIRVTVLDYDEEVVYLRIHQVGYELGGGESIDEGVGVEDRKEASLAPSESSESRWFAPSMSGSTVSLDIRCTQPWPSRGTVKDQTKTDVKRASPSNYSGF</sequence>